<protein>
    <submittedName>
        <fullName evidence="5">NUDIX domain-containing protein</fullName>
    </submittedName>
</protein>
<dbReference type="Proteomes" id="UP000654108">
    <property type="component" value="Unassembled WGS sequence"/>
</dbReference>
<feature type="domain" description="Nudix hydrolase" evidence="4">
    <location>
        <begin position="3"/>
        <end position="127"/>
    </location>
</feature>
<dbReference type="PANTHER" id="PTHR43046:SF14">
    <property type="entry name" value="MUTT_NUDIX FAMILY PROTEIN"/>
    <property type="match status" value="1"/>
</dbReference>
<keyword evidence="6" id="KW-1185">Reference proteome</keyword>
<dbReference type="PROSITE" id="PS00893">
    <property type="entry name" value="NUDIX_BOX"/>
    <property type="match status" value="1"/>
</dbReference>
<dbReference type="RefSeq" id="WP_191774356.1">
    <property type="nucleotide sequence ID" value="NZ_JACYFU010000002.1"/>
</dbReference>
<evidence type="ECO:0000256" key="2">
    <source>
        <dbReference type="ARBA" id="ARBA00022801"/>
    </source>
</evidence>
<gene>
    <name evidence="5" type="ORF">IC608_08160</name>
</gene>
<comment type="similarity">
    <text evidence="3">Belongs to the Nudix hydrolase family.</text>
</comment>
<dbReference type="AlphaFoldDB" id="A0A927IQB3"/>
<organism evidence="5 6">
    <name type="scientific">Devosia oryzisoli</name>
    <dbReference type="NCBI Taxonomy" id="2774138"/>
    <lineage>
        <taxon>Bacteria</taxon>
        <taxon>Pseudomonadati</taxon>
        <taxon>Pseudomonadota</taxon>
        <taxon>Alphaproteobacteria</taxon>
        <taxon>Hyphomicrobiales</taxon>
        <taxon>Devosiaceae</taxon>
        <taxon>Devosia</taxon>
    </lineage>
</organism>
<evidence type="ECO:0000256" key="1">
    <source>
        <dbReference type="ARBA" id="ARBA00001946"/>
    </source>
</evidence>
<sequence length="132" mass="14551">MTDQPNAASVALVRNGQVMLIKRARAPYQNLWTFPGGRMEAGETPEQCAVREVQEELGLTVRNLRPVMTQELGRDGTYRLAVFATTDFSGVIRASDEVSGHIWADPGMLPALRTTSRLDQVIKECFSVLGQS</sequence>
<keyword evidence="2 3" id="KW-0378">Hydrolase</keyword>
<dbReference type="PROSITE" id="PS51462">
    <property type="entry name" value="NUDIX"/>
    <property type="match status" value="1"/>
</dbReference>
<dbReference type="PRINTS" id="PR00502">
    <property type="entry name" value="NUDIXFAMILY"/>
</dbReference>
<evidence type="ECO:0000313" key="5">
    <source>
        <dbReference type="EMBL" id="MBD8065445.1"/>
    </source>
</evidence>
<reference evidence="5" key="1">
    <citation type="submission" date="2020-09" db="EMBL/GenBank/DDBJ databases">
        <title>Genome seq and assembly of Devosia sp.</title>
        <authorList>
            <person name="Chhetri G."/>
        </authorList>
    </citation>
    <scope>NUCLEOTIDE SEQUENCE</scope>
    <source>
        <strain evidence="5">PTR5</strain>
    </source>
</reference>
<dbReference type="Pfam" id="PF00293">
    <property type="entry name" value="NUDIX"/>
    <property type="match status" value="1"/>
</dbReference>
<dbReference type="InterPro" id="IPR000086">
    <property type="entry name" value="NUDIX_hydrolase_dom"/>
</dbReference>
<evidence type="ECO:0000256" key="3">
    <source>
        <dbReference type="RuleBase" id="RU003476"/>
    </source>
</evidence>
<dbReference type="CDD" id="cd04673">
    <property type="entry name" value="NUDIX_ADPRase"/>
    <property type="match status" value="1"/>
</dbReference>
<dbReference type="InterPro" id="IPR020084">
    <property type="entry name" value="NUDIX_hydrolase_CS"/>
</dbReference>
<evidence type="ECO:0000259" key="4">
    <source>
        <dbReference type="PROSITE" id="PS51462"/>
    </source>
</evidence>
<name>A0A927IQB3_9HYPH</name>
<dbReference type="EMBL" id="JACYFU010000002">
    <property type="protein sequence ID" value="MBD8065445.1"/>
    <property type="molecule type" value="Genomic_DNA"/>
</dbReference>
<dbReference type="Gene3D" id="3.90.79.10">
    <property type="entry name" value="Nucleoside Triphosphate Pyrophosphohydrolase"/>
    <property type="match status" value="1"/>
</dbReference>
<dbReference type="SUPFAM" id="SSF55811">
    <property type="entry name" value="Nudix"/>
    <property type="match status" value="1"/>
</dbReference>
<evidence type="ECO:0000313" key="6">
    <source>
        <dbReference type="Proteomes" id="UP000654108"/>
    </source>
</evidence>
<comment type="cofactor">
    <cofactor evidence="1">
        <name>Mg(2+)</name>
        <dbReference type="ChEBI" id="CHEBI:18420"/>
    </cofactor>
</comment>
<dbReference type="InterPro" id="IPR020476">
    <property type="entry name" value="Nudix_hydrolase"/>
</dbReference>
<dbReference type="InterPro" id="IPR015797">
    <property type="entry name" value="NUDIX_hydrolase-like_dom_sf"/>
</dbReference>
<comment type="caution">
    <text evidence="5">The sequence shown here is derived from an EMBL/GenBank/DDBJ whole genome shotgun (WGS) entry which is preliminary data.</text>
</comment>
<dbReference type="PANTHER" id="PTHR43046">
    <property type="entry name" value="GDP-MANNOSE MANNOSYL HYDROLASE"/>
    <property type="match status" value="1"/>
</dbReference>
<accession>A0A927IQB3</accession>
<proteinExistence type="inferred from homology"/>
<dbReference type="GO" id="GO:0016787">
    <property type="term" value="F:hydrolase activity"/>
    <property type="evidence" value="ECO:0007669"/>
    <property type="project" value="UniProtKB-KW"/>
</dbReference>